<dbReference type="InterPro" id="IPR018060">
    <property type="entry name" value="HTH_AraC"/>
</dbReference>
<dbReference type="EMBL" id="VXPY01000008">
    <property type="protein sequence ID" value="MYD88865.1"/>
    <property type="molecule type" value="Genomic_DNA"/>
</dbReference>
<dbReference type="PROSITE" id="PS01124">
    <property type="entry name" value="HTH_ARAC_FAMILY_2"/>
    <property type="match status" value="1"/>
</dbReference>
<dbReference type="InterPro" id="IPR009057">
    <property type="entry name" value="Homeodomain-like_sf"/>
</dbReference>
<dbReference type="PANTHER" id="PTHR47894:SF1">
    <property type="entry name" value="HTH-TYPE TRANSCRIPTIONAL REGULATOR VQSM"/>
    <property type="match status" value="1"/>
</dbReference>
<evidence type="ECO:0000256" key="2">
    <source>
        <dbReference type="ARBA" id="ARBA00023125"/>
    </source>
</evidence>
<keyword evidence="2" id="KW-0238">DNA-binding</keyword>
<dbReference type="GO" id="GO:0000976">
    <property type="term" value="F:transcription cis-regulatory region binding"/>
    <property type="evidence" value="ECO:0007669"/>
    <property type="project" value="TreeGrafter"/>
</dbReference>
<dbReference type="Gene3D" id="1.10.10.60">
    <property type="entry name" value="Homeodomain-like"/>
    <property type="match status" value="1"/>
</dbReference>
<dbReference type="GO" id="GO:0005829">
    <property type="term" value="C:cytosol"/>
    <property type="evidence" value="ECO:0007669"/>
    <property type="project" value="TreeGrafter"/>
</dbReference>
<name>A0A6B1DPZ6_9CHLR</name>
<dbReference type="SMART" id="SM00342">
    <property type="entry name" value="HTH_ARAC"/>
    <property type="match status" value="1"/>
</dbReference>
<gene>
    <name evidence="5" type="ORF">F4Y08_00795</name>
</gene>
<protein>
    <submittedName>
        <fullName evidence="5">AraC family transcriptional regulator</fullName>
    </submittedName>
</protein>
<evidence type="ECO:0000256" key="1">
    <source>
        <dbReference type="ARBA" id="ARBA00023015"/>
    </source>
</evidence>
<dbReference type="SUPFAM" id="SSF46689">
    <property type="entry name" value="Homeodomain-like"/>
    <property type="match status" value="1"/>
</dbReference>
<keyword evidence="1" id="KW-0805">Transcription regulation</keyword>
<reference evidence="5" key="1">
    <citation type="submission" date="2019-09" db="EMBL/GenBank/DDBJ databases">
        <title>Characterisation of the sponge microbiome using genome-centric metagenomics.</title>
        <authorList>
            <person name="Engelberts J.P."/>
            <person name="Robbins S.J."/>
            <person name="De Goeij J.M."/>
            <person name="Aranda M."/>
            <person name="Bell S.C."/>
            <person name="Webster N.S."/>
        </authorList>
    </citation>
    <scope>NUCLEOTIDE SEQUENCE</scope>
    <source>
        <strain evidence="5">SB0662_bin_9</strain>
    </source>
</reference>
<keyword evidence="3" id="KW-0804">Transcription</keyword>
<dbReference type="GO" id="GO:0003700">
    <property type="term" value="F:DNA-binding transcription factor activity"/>
    <property type="evidence" value="ECO:0007669"/>
    <property type="project" value="InterPro"/>
</dbReference>
<evidence type="ECO:0000259" key="4">
    <source>
        <dbReference type="PROSITE" id="PS01124"/>
    </source>
</evidence>
<organism evidence="5">
    <name type="scientific">Caldilineaceae bacterium SB0662_bin_9</name>
    <dbReference type="NCBI Taxonomy" id="2605258"/>
    <lineage>
        <taxon>Bacteria</taxon>
        <taxon>Bacillati</taxon>
        <taxon>Chloroflexota</taxon>
        <taxon>Caldilineae</taxon>
        <taxon>Caldilineales</taxon>
        <taxon>Caldilineaceae</taxon>
    </lineage>
</organism>
<evidence type="ECO:0000313" key="5">
    <source>
        <dbReference type="EMBL" id="MYD88865.1"/>
    </source>
</evidence>
<accession>A0A6B1DPZ6</accession>
<dbReference type="InterPro" id="IPR032687">
    <property type="entry name" value="AraC-type_N"/>
</dbReference>
<dbReference type="Pfam" id="PF12625">
    <property type="entry name" value="Arabinose_bd"/>
    <property type="match status" value="1"/>
</dbReference>
<feature type="domain" description="HTH araC/xylS-type" evidence="4">
    <location>
        <begin position="230"/>
        <end position="328"/>
    </location>
</feature>
<sequence>MNPEKFFTVGPGWAVLITDLGLAPANVLRRAGLPGDLLARGRVALPPEKFFALAKAVEDEVGEPNLPILIARSVSAEAFDPAIFAAICSRDLNQAAVRIAQYKKLIGPMRLSVTQSDRETTLECRWPSGLRPPALLAITELLFWVALMRLATRVEVKPVRVLTPEPPEDVDVYRDYLGVAVQEGPRQCIAFSAVDASRPFLTANEPMWEFLETALRGRLAEMNEAATTSDRVRGALLELLPAGQGFIQEVSEALGVSTRTLQRRLQGERVSFRSLLNETRRDLALHYLRNSHMHVGEISFLLGFQDTNSFSRAFHDWTGATPKQARVALRGEQGM</sequence>
<comment type="caution">
    <text evidence="5">The sequence shown here is derived from an EMBL/GenBank/DDBJ whole genome shotgun (WGS) entry which is preliminary data.</text>
</comment>
<evidence type="ECO:0000256" key="3">
    <source>
        <dbReference type="ARBA" id="ARBA00023163"/>
    </source>
</evidence>
<dbReference type="AlphaFoldDB" id="A0A6B1DPZ6"/>
<proteinExistence type="predicted"/>
<dbReference type="Pfam" id="PF12833">
    <property type="entry name" value="HTH_18"/>
    <property type="match status" value="1"/>
</dbReference>
<dbReference type="PANTHER" id="PTHR47894">
    <property type="entry name" value="HTH-TYPE TRANSCRIPTIONAL REGULATOR GADX"/>
    <property type="match status" value="1"/>
</dbReference>